<dbReference type="RefSeq" id="WP_145356786.1">
    <property type="nucleotide sequence ID" value="NZ_CP036265.1"/>
</dbReference>
<evidence type="ECO:0000313" key="2">
    <source>
        <dbReference type="Proteomes" id="UP000318741"/>
    </source>
</evidence>
<dbReference type="KEGG" id="acaf:CA12_02300"/>
<dbReference type="AlphaFoldDB" id="A0A517P444"/>
<dbReference type="PANTHER" id="PTHR12526:SF622">
    <property type="entry name" value="GLYCOSYLTRANSFERASE (GROUP I)"/>
    <property type="match status" value="1"/>
</dbReference>
<dbReference type="SUPFAM" id="SSF53756">
    <property type="entry name" value="UDP-Glycosyltransferase/glycogen phosphorylase"/>
    <property type="match status" value="1"/>
</dbReference>
<dbReference type="Gene3D" id="3.40.50.2000">
    <property type="entry name" value="Glycogen Phosphorylase B"/>
    <property type="match status" value="1"/>
</dbReference>
<dbReference type="EMBL" id="CP036265">
    <property type="protein sequence ID" value="QDT14162.1"/>
    <property type="molecule type" value="Genomic_DNA"/>
</dbReference>
<sequence>MTEVPEVDPPPAARSQFHTLVVFSDDWGRHPSSCQHIVRHLLDDHRVLWVNTIGLRPPRLDLATVTRAAGKFRHWTGGGGAASAPADAGPEPTVLNPKMWPWFRRPHDRRLNRQLLARQLVGPIEEARRDGPVAAITTVPVMAPLVGALPVDRWIYYCVDDFSVWPGVDGATAGELEREVVAKADRLVAAGPGLRDRLMTMERRAEVHVVEHGVDLEFWSNPKVPFPHRLPEGPLVVFWGLIDRRLDVEAVHAIADAVGPNSPRPATVLLVGPGQDEPPELTNRPNVLRIPAVPHATLPALAAAAAVLVMPYRDAPVTRAMQPLKLLEYLACGKPVVVRDLPATLPYAGACDLAADPPAFVNGVVHRLNPSLSHVERTIWSTFLIDVSWEKRTEKFVTFALA</sequence>
<dbReference type="Proteomes" id="UP000318741">
    <property type="component" value="Chromosome"/>
</dbReference>
<accession>A0A517P444</accession>
<dbReference type="PANTHER" id="PTHR12526">
    <property type="entry name" value="GLYCOSYLTRANSFERASE"/>
    <property type="match status" value="1"/>
</dbReference>
<dbReference type="GO" id="GO:0016757">
    <property type="term" value="F:glycosyltransferase activity"/>
    <property type="evidence" value="ECO:0007669"/>
    <property type="project" value="UniProtKB-KW"/>
</dbReference>
<dbReference type="EC" id="2.4.-.-" evidence="1"/>
<proteinExistence type="predicted"/>
<evidence type="ECO:0000313" key="1">
    <source>
        <dbReference type="EMBL" id="QDT14162.1"/>
    </source>
</evidence>
<name>A0A517P444_9PLAN</name>
<keyword evidence="2" id="KW-1185">Reference proteome</keyword>
<keyword evidence="1" id="KW-0328">Glycosyltransferase</keyword>
<protein>
    <submittedName>
        <fullName evidence="1">Teichuronic acid biosynthesis glycosyltransferase TuaH</fullName>
        <ecNumber evidence="1">2.4.-.-</ecNumber>
    </submittedName>
</protein>
<reference evidence="1 2" key="1">
    <citation type="submission" date="2019-02" db="EMBL/GenBank/DDBJ databases">
        <title>Deep-cultivation of Planctomycetes and their phenomic and genomic characterization uncovers novel biology.</title>
        <authorList>
            <person name="Wiegand S."/>
            <person name="Jogler M."/>
            <person name="Boedeker C."/>
            <person name="Pinto D."/>
            <person name="Vollmers J."/>
            <person name="Rivas-Marin E."/>
            <person name="Kohn T."/>
            <person name="Peeters S.H."/>
            <person name="Heuer A."/>
            <person name="Rast P."/>
            <person name="Oberbeckmann S."/>
            <person name="Bunk B."/>
            <person name="Jeske O."/>
            <person name="Meyerdierks A."/>
            <person name="Storesund J.E."/>
            <person name="Kallscheuer N."/>
            <person name="Luecker S."/>
            <person name="Lage O.M."/>
            <person name="Pohl T."/>
            <person name="Merkel B.J."/>
            <person name="Hornburger P."/>
            <person name="Mueller R.-W."/>
            <person name="Bruemmer F."/>
            <person name="Labrenz M."/>
            <person name="Spormann A.M."/>
            <person name="Op den Camp H."/>
            <person name="Overmann J."/>
            <person name="Amann R."/>
            <person name="Jetten M.S.M."/>
            <person name="Mascher T."/>
            <person name="Medema M.H."/>
            <person name="Devos D.P."/>
            <person name="Kaster A.-K."/>
            <person name="Ovreas L."/>
            <person name="Rohde M."/>
            <person name="Galperin M.Y."/>
            <person name="Jogler C."/>
        </authorList>
    </citation>
    <scope>NUCLEOTIDE SEQUENCE [LARGE SCALE GENOMIC DNA]</scope>
    <source>
        <strain evidence="1 2">CA12</strain>
    </source>
</reference>
<keyword evidence="1" id="KW-0808">Transferase</keyword>
<gene>
    <name evidence="1" type="primary">tuaH</name>
    <name evidence="1" type="ORF">CA12_02300</name>
</gene>
<dbReference type="OrthoDB" id="9816564at2"/>
<organism evidence="1 2">
    <name type="scientific">Alienimonas californiensis</name>
    <dbReference type="NCBI Taxonomy" id="2527989"/>
    <lineage>
        <taxon>Bacteria</taxon>
        <taxon>Pseudomonadati</taxon>
        <taxon>Planctomycetota</taxon>
        <taxon>Planctomycetia</taxon>
        <taxon>Planctomycetales</taxon>
        <taxon>Planctomycetaceae</taxon>
        <taxon>Alienimonas</taxon>
    </lineage>
</organism>
<dbReference type="Pfam" id="PF13692">
    <property type="entry name" value="Glyco_trans_1_4"/>
    <property type="match status" value="1"/>
</dbReference>